<keyword evidence="1" id="KW-0547">Nucleotide-binding</keyword>
<reference evidence="4" key="1">
    <citation type="submission" date="2009-09" db="EMBL/GenBank/DDBJ databases">
        <authorList>
            <consortium name="The Broad Institute Genome Sequencing Platform"/>
            <person name="Ward D."/>
            <person name="Feldgarden M."/>
            <person name="Earl A."/>
            <person name="Young S.K."/>
            <person name="Zeng Q."/>
            <person name="Koehrsen M."/>
            <person name="Alvarado L."/>
            <person name="Berlin A."/>
            <person name="Bochicchio J."/>
            <person name="Borenstein D."/>
            <person name="Chapman S.B."/>
            <person name="Chen Z."/>
            <person name="Engels R."/>
            <person name="Freedman E."/>
            <person name="Gellesch M."/>
            <person name="Goldberg J."/>
            <person name="Griggs A."/>
            <person name="Gujja S."/>
            <person name="Heilman E."/>
            <person name="Heiman D."/>
            <person name="Hepburn T."/>
            <person name="Howarth C."/>
            <person name="Jen D."/>
            <person name="Larson L."/>
            <person name="Lewis B."/>
            <person name="Mehta T."/>
            <person name="Park D."/>
            <person name="Pearson M."/>
            <person name="Roberts A."/>
            <person name="Saif S."/>
            <person name="Shea T."/>
            <person name="Shenoy N."/>
            <person name="Sisk P."/>
            <person name="Stolte C."/>
            <person name="Sykes S."/>
            <person name="Thomson T."/>
            <person name="Walk T."/>
            <person name="White J."/>
            <person name="Yandava C."/>
            <person name="Sibley C.D."/>
            <person name="Field T.R."/>
            <person name="Grinwis M."/>
            <person name="Eshaghurshan C.S."/>
            <person name="Surette M.G."/>
            <person name="Haas B."/>
            <person name="Nusbaum C."/>
            <person name="Birren B."/>
        </authorList>
    </citation>
    <scope>NUCLEOTIDE SEQUENCE [LARGE SCALE GENOMIC DNA]</scope>
    <source>
        <strain evidence="4">ATCC 700633</strain>
    </source>
</reference>
<dbReference type="InterPro" id="IPR027417">
    <property type="entry name" value="P-loop_NTPase"/>
</dbReference>
<dbReference type="InterPro" id="IPR003439">
    <property type="entry name" value="ABC_transporter-like_ATP-bd"/>
</dbReference>
<evidence type="ECO:0000313" key="4">
    <source>
        <dbReference type="EMBL" id="EEW93731.1"/>
    </source>
</evidence>
<proteinExistence type="predicted"/>
<dbReference type="PROSITE" id="PS50893">
    <property type="entry name" value="ABC_TRANSPORTER_2"/>
    <property type="match status" value="1"/>
</dbReference>
<evidence type="ECO:0000313" key="5">
    <source>
        <dbReference type="Proteomes" id="UP000002939"/>
    </source>
</evidence>
<dbReference type="EMBL" id="ACRF02000013">
    <property type="protein sequence ID" value="EEW93731.1"/>
    <property type="molecule type" value="Genomic_DNA"/>
</dbReference>
<accession>D0BKX8</accession>
<gene>
    <name evidence="4" type="ORF">HMPREF0446_00613</name>
</gene>
<dbReference type="AlphaFoldDB" id="D0BKX8"/>
<organism evidence="4 5">
    <name type="scientific">Granulicatella elegans ATCC 700633</name>
    <dbReference type="NCBI Taxonomy" id="626369"/>
    <lineage>
        <taxon>Bacteria</taxon>
        <taxon>Bacillati</taxon>
        <taxon>Bacillota</taxon>
        <taxon>Bacilli</taxon>
        <taxon>Lactobacillales</taxon>
        <taxon>Carnobacteriaceae</taxon>
        <taxon>Granulicatella</taxon>
    </lineage>
</organism>
<dbReference type="OrthoDB" id="9804819at2"/>
<dbReference type="STRING" id="626369.HMPREF0446_00613"/>
<dbReference type="SMART" id="SM00382">
    <property type="entry name" value="AAA"/>
    <property type="match status" value="1"/>
</dbReference>
<dbReference type="GO" id="GO:0005524">
    <property type="term" value="F:ATP binding"/>
    <property type="evidence" value="ECO:0007669"/>
    <property type="project" value="UniProtKB-KW"/>
</dbReference>
<dbReference type="InterPro" id="IPR003593">
    <property type="entry name" value="AAA+_ATPase"/>
</dbReference>
<sequence>MTLEVRNVSKKYKKNLAVKDVSFTLQPESIYGLLGRNGAGKSTVLNMIAHRIEKNSGEILLDNQPLWTTPEAMSDIYLSSPENWFPIDWKVKKIVKVFQQIYPEFDTEFAEECMKAFGVDEKKKLVELSTGYKSIVKLTLALSVPVSYVFLDEPVLGLDANHRQLFNKKLLEAYARRPRTFVIATHLIEEISYLLEEVIVIRDGVTFQQSSVEEILQHAYLVTGSKTVVSEIIANQTIIHQEEVGNQFQAVIISQQVPQETADFSVRRLTLQEYFIQLTRKEGE</sequence>
<dbReference type="SUPFAM" id="SSF52540">
    <property type="entry name" value="P-loop containing nucleoside triphosphate hydrolases"/>
    <property type="match status" value="1"/>
</dbReference>
<dbReference type="Proteomes" id="UP000002939">
    <property type="component" value="Unassembled WGS sequence"/>
</dbReference>
<dbReference type="Pfam" id="PF00005">
    <property type="entry name" value="ABC_tran"/>
    <property type="match status" value="1"/>
</dbReference>
<evidence type="ECO:0000256" key="1">
    <source>
        <dbReference type="ARBA" id="ARBA00022741"/>
    </source>
</evidence>
<keyword evidence="5" id="KW-1185">Reference proteome</keyword>
<dbReference type="CDD" id="cd03230">
    <property type="entry name" value="ABC_DR_subfamily_A"/>
    <property type="match status" value="1"/>
</dbReference>
<evidence type="ECO:0000259" key="3">
    <source>
        <dbReference type="PROSITE" id="PS50893"/>
    </source>
</evidence>
<dbReference type="Gene3D" id="3.40.50.300">
    <property type="entry name" value="P-loop containing nucleotide triphosphate hydrolases"/>
    <property type="match status" value="1"/>
</dbReference>
<dbReference type="HOGENOM" id="CLU_000604_1_2_9"/>
<evidence type="ECO:0000256" key="2">
    <source>
        <dbReference type="ARBA" id="ARBA00022840"/>
    </source>
</evidence>
<feature type="domain" description="ABC transporter" evidence="3">
    <location>
        <begin position="3"/>
        <end position="228"/>
    </location>
</feature>
<dbReference type="GO" id="GO:0016887">
    <property type="term" value="F:ATP hydrolysis activity"/>
    <property type="evidence" value="ECO:0007669"/>
    <property type="project" value="InterPro"/>
</dbReference>
<dbReference type="RefSeq" id="WP_006702887.1">
    <property type="nucleotide sequence ID" value="NZ_KI391971.1"/>
</dbReference>
<dbReference type="PANTHER" id="PTHR43158:SF5">
    <property type="entry name" value="ABC TRANSPORTER, ATP-BINDING PROTEIN"/>
    <property type="match status" value="1"/>
</dbReference>
<dbReference type="eggNOG" id="COG1131">
    <property type="taxonomic scope" value="Bacteria"/>
</dbReference>
<protein>
    <recommendedName>
        <fullName evidence="3">ABC transporter domain-containing protein</fullName>
    </recommendedName>
</protein>
<name>D0BKX8_9LACT</name>
<keyword evidence="2" id="KW-0067">ATP-binding</keyword>
<reference evidence="4" key="2">
    <citation type="submission" date="2011-10" db="EMBL/GenBank/DDBJ databases">
        <title>The Genome Sequence of Granulicatella elegans ATCC 700633.</title>
        <authorList>
            <consortium name="The Broad Institute Genome Sequencing Platform"/>
            <consortium name="The Broad Institute Genome Sequencing Center for Infectious Disease"/>
            <person name="Earl A."/>
            <person name="Ward D."/>
            <person name="Feldgarden M."/>
            <person name="Gevers D."/>
            <person name="Sibley C.D."/>
            <person name="Field T.R."/>
            <person name="Grinwis M."/>
            <person name="Eshaghurshan C.S."/>
            <person name="Surette M.G."/>
            <person name="Young S.K."/>
            <person name="Zeng Q."/>
            <person name="Gargeya S."/>
            <person name="Fitzgerald M."/>
            <person name="Haas B."/>
            <person name="Abouelleil A."/>
            <person name="Alvarado L."/>
            <person name="Arachchi H.M."/>
            <person name="Berlin A."/>
            <person name="Brown A."/>
            <person name="Chapman S.B."/>
            <person name="Chen Z."/>
            <person name="Dunbar C."/>
            <person name="Freedman E."/>
            <person name="Gearin G."/>
            <person name="Goldberg J."/>
            <person name="Griggs A."/>
            <person name="Gujja S."/>
            <person name="Heiman D."/>
            <person name="Howarth C."/>
            <person name="Larson L."/>
            <person name="Lui A."/>
            <person name="MacDonald P.J.P."/>
            <person name="Montmayeur A."/>
            <person name="Murphy C."/>
            <person name="Neiman D."/>
            <person name="Pearson M."/>
            <person name="Priest M."/>
            <person name="Roberts A."/>
            <person name="Saif S."/>
            <person name="Shea T."/>
            <person name="Shenoy N."/>
            <person name="Sisk P."/>
            <person name="Stolte C."/>
            <person name="Sykes S."/>
            <person name="Wortman J."/>
            <person name="Nusbaum C."/>
            <person name="Birren B."/>
        </authorList>
    </citation>
    <scope>NUCLEOTIDE SEQUENCE [LARGE SCALE GENOMIC DNA]</scope>
    <source>
        <strain evidence="4">ATCC 700633</strain>
    </source>
</reference>
<comment type="caution">
    <text evidence="4">The sequence shown here is derived from an EMBL/GenBank/DDBJ whole genome shotgun (WGS) entry which is preliminary data.</text>
</comment>
<dbReference type="PANTHER" id="PTHR43158">
    <property type="entry name" value="SKFA PEPTIDE EXPORT ATP-BINDING PROTEIN SKFE"/>
    <property type="match status" value="1"/>
</dbReference>